<dbReference type="PANTHER" id="PTHR11669">
    <property type="entry name" value="REPLICATION FACTOR C / DNA POLYMERASE III GAMMA-TAU SUBUNIT"/>
    <property type="match status" value="1"/>
</dbReference>
<keyword evidence="4 11" id="KW-0235">DNA replication</keyword>
<dbReference type="FunFam" id="3.40.50.300:FF:000014">
    <property type="entry name" value="DNA polymerase III subunit gamma/tau"/>
    <property type="match status" value="1"/>
</dbReference>
<evidence type="ECO:0000256" key="7">
    <source>
        <dbReference type="ARBA" id="ARBA00022833"/>
    </source>
</evidence>
<keyword evidence="8 11" id="KW-0067">ATP-binding</keyword>
<dbReference type="GO" id="GO:0046872">
    <property type="term" value="F:metal ion binding"/>
    <property type="evidence" value="ECO:0007669"/>
    <property type="project" value="UniProtKB-KW"/>
</dbReference>
<comment type="caution">
    <text evidence="13">The sequence shown here is derived from an EMBL/GenBank/DDBJ whole genome shotgun (WGS) entry which is preliminary data.</text>
</comment>
<dbReference type="NCBIfam" id="NF005171">
    <property type="entry name" value="PRK06645.1"/>
    <property type="match status" value="1"/>
</dbReference>
<dbReference type="Proteomes" id="UP000033661">
    <property type="component" value="Unassembled WGS sequence"/>
</dbReference>
<comment type="function">
    <text evidence="11">DNA polymerase III is a complex, multichain enzyme responsible for most of the replicative synthesis in bacteria. This DNA polymerase also exhibits 3' to 5' exonuclease activity.</text>
</comment>
<dbReference type="SMART" id="SM00382">
    <property type="entry name" value="AAA"/>
    <property type="match status" value="1"/>
</dbReference>
<feature type="domain" description="AAA+ ATPase" evidence="12">
    <location>
        <begin position="44"/>
        <end position="199"/>
    </location>
</feature>
<dbReference type="GO" id="GO:0009360">
    <property type="term" value="C:DNA polymerase III complex"/>
    <property type="evidence" value="ECO:0007669"/>
    <property type="project" value="InterPro"/>
</dbReference>
<reference evidence="13 14" key="1">
    <citation type="submission" date="2015-02" db="EMBL/GenBank/DDBJ databases">
        <title>Genome Sequencing of Rickettsiales.</title>
        <authorList>
            <person name="Daugherty S.C."/>
            <person name="Su Q."/>
            <person name="Abolude K."/>
            <person name="Beier-Sexton M."/>
            <person name="Carlyon J.A."/>
            <person name="Carter R."/>
            <person name="Day N.P."/>
            <person name="Dumler S.J."/>
            <person name="Dyachenko V."/>
            <person name="Godinez A."/>
            <person name="Kurtti T.J."/>
            <person name="Lichay M."/>
            <person name="Mullins K.E."/>
            <person name="Ott S."/>
            <person name="Pappas-Brown V."/>
            <person name="Paris D.H."/>
            <person name="Patel P."/>
            <person name="Richards A.L."/>
            <person name="Sadzewicz L."/>
            <person name="Sears K."/>
            <person name="Seidman D."/>
            <person name="Sengamalay N."/>
            <person name="Stenos J."/>
            <person name="Tallon L.J."/>
            <person name="Vincent G."/>
            <person name="Fraser C.M."/>
            <person name="Munderloh U."/>
            <person name="Dunning-Hotopp J.C."/>
        </authorList>
    </citation>
    <scope>NUCLEOTIDE SEQUENCE [LARGE SCALE GENOMIC DNA]</scope>
    <source>
        <strain evidence="13 14">RML An4</strain>
    </source>
</reference>
<accession>A0A0F3QE68</accession>
<evidence type="ECO:0000256" key="8">
    <source>
        <dbReference type="ARBA" id="ARBA00022840"/>
    </source>
</evidence>
<protein>
    <recommendedName>
        <fullName evidence="11">DNA polymerase III subunit gamma/tau</fullName>
        <ecNumber evidence="11">2.7.7.7</ecNumber>
    </recommendedName>
</protein>
<evidence type="ECO:0000256" key="10">
    <source>
        <dbReference type="ARBA" id="ARBA00049244"/>
    </source>
</evidence>
<dbReference type="GO" id="GO:0006261">
    <property type="term" value="P:DNA-templated DNA replication"/>
    <property type="evidence" value="ECO:0007669"/>
    <property type="project" value="TreeGrafter"/>
</dbReference>
<keyword evidence="7" id="KW-0862">Zinc</keyword>
<dbReference type="RefSeq" id="WP_011476743.1">
    <property type="nucleotide sequence ID" value="NZ_LAOI01000001.1"/>
</dbReference>
<dbReference type="Gene3D" id="1.20.272.10">
    <property type="match status" value="1"/>
</dbReference>
<dbReference type="InterPro" id="IPR012763">
    <property type="entry name" value="DNA_pol_III_sug/sutau_N"/>
</dbReference>
<dbReference type="CDD" id="cd00009">
    <property type="entry name" value="AAA"/>
    <property type="match status" value="1"/>
</dbReference>
<evidence type="ECO:0000256" key="11">
    <source>
        <dbReference type="RuleBase" id="RU364063"/>
    </source>
</evidence>
<keyword evidence="9 11" id="KW-0239">DNA-directed DNA polymerase</keyword>
<evidence type="ECO:0000256" key="9">
    <source>
        <dbReference type="ARBA" id="ARBA00022932"/>
    </source>
</evidence>
<proteinExistence type="inferred from homology"/>
<keyword evidence="14" id="KW-1185">Reference proteome</keyword>
<keyword evidence="5" id="KW-0479">Metal-binding</keyword>
<dbReference type="GO" id="GO:0003677">
    <property type="term" value="F:DNA binding"/>
    <property type="evidence" value="ECO:0007669"/>
    <property type="project" value="InterPro"/>
</dbReference>
<evidence type="ECO:0000256" key="3">
    <source>
        <dbReference type="ARBA" id="ARBA00022695"/>
    </source>
</evidence>
<keyword evidence="2 11" id="KW-0808">Transferase</keyword>
<dbReference type="Pfam" id="PF22608">
    <property type="entry name" value="DNAX_ATPase_lid"/>
    <property type="match status" value="1"/>
</dbReference>
<dbReference type="SUPFAM" id="SSF52540">
    <property type="entry name" value="P-loop containing nucleoside triphosphate hydrolases"/>
    <property type="match status" value="1"/>
</dbReference>
<organism evidence="13 14">
    <name type="scientific">Rickettsia bellii str. RML An4</name>
    <dbReference type="NCBI Taxonomy" id="1359193"/>
    <lineage>
        <taxon>Bacteria</taxon>
        <taxon>Pseudomonadati</taxon>
        <taxon>Pseudomonadota</taxon>
        <taxon>Alphaproteobacteria</taxon>
        <taxon>Rickettsiales</taxon>
        <taxon>Rickettsiaceae</taxon>
        <taxon>Rickettsieae</taxon>
        <taxon>Rickettsia</taxon>
        <taxon>belli group</taxon>
    </lineage>
</organism>
<dbReference type="Pfam" id="PF13177">
    <property type="entry name" value="DNA_pol3_delta2"/>
    <property type="match status" value="1"/>
</dbReference>
<comment type="catalytic activity">
    <reaction evidence="10 11">
        <text>DNA(n) + a 2'-deoxyribonucleoside 5'-triphosphate = DNA(n+1) + diphosphate</text>
        <dbReference type="Rhea" id="RHEA:22508"/>
        <dbReference type="Rhea" id="RHEA-COMP:17339"/>
        <dbReference type="Rhea" id="RHEA-COMP:17340"/>
        <dbReference type="ChEBI" id="CHEBI:33019"/>
        <dbReference type="ChEBI" id="CHEBI:61560"/>
        <dbReference type="ChEBI" id="CHEBI:173112"/>
        <dbReference type="EC" id="2.7.7.7"/>
    </reaction>
</comment>
<evidence type="ECO:0000256" key="5">
    <source>
        <dbReference type="ARBA" id="ARBA00022723"/>
    </source>
</evidence>
<dbReference type="PATRIC" id="fig|1359193.3.peg.1423"/>
<keyword evidence="3 11" id="KW-0548">Nucleotidyltransferase</keyword>
<dbReference type="GO" id="GO:0005524">
    <property type="term" value="F:ATP binding"/>
    <property type="evidence" value="ECO:0007669"/>
    <property type="project" value="UniProtKB-KW"/>
</dbReference>
<dbReference type="InterPro" id="IPR022754">
    <property type="entry name" value="DNA_pol_III_gamma-3"/>
</dbReference>
<dbReference type="InterPro" id="IPR050238">
    <property type="entry name" value="DNA_Rep/Repair_Clamp_Loader"/>
</dbReference>
<dbReference type="InterPro" id="IPR045085">
    <property type="entry name" value="HLD_clamp_pol_III_gamma_tau"/>
</dbReference>
<dbReference type="CDD" id="cd18137">
    <property type="entry name" value="HLD_clamp_pol_III_gamma_tau"/>
    <property type="match status" value="1"/>
</dbReference>
<dbReference type="SUPFAM" id="SSF48019">
    <property type="entry name" value="post-AAA+ oligomerization domain-like"/>
    <property type="match status" value="1"/>
</dbReference>
<gene>
    <name evidence="11 13" type="primary">dnaX</name>
    <name evidence="13" type="ORF">RBEAN4_1465</name>
</gene>
<dbReference type="PANTHER" id="PTHR11669:SF0">
    <property type="entry name" value="PROTEIN STICHEL-LIKE 2"/>
    <property type="match status" value="1"/>
</dbReference>
<evidence type="ECO:0000256" key="1">
    <source>
        <dbReference type="ARBA" id="ARBA00006360"/>
    </source>
</evidence>
<evidence type="ECO:0000256" key="6">
    <source>
        <dbReference type="ARBA" id="ARBA00022741"/>
    </source>
</evidence>
<dbReference type="InterPro" id="IPR008921">
    <property type="entry name" value="DNA_pol3_clamp-load_cplx_C"/>
</dbReference>
<dbReference type="NCBIfam" id="TIGR02397">
    <property type="entry name" value="dnaX_nterm"/>
    <property type="match status" value="1"/>
</dbReference>
<comment type="similarity">
    <text evidence="1 11">Belongs to the DnaX/STICHEL family.</text>
</comment>
<comment type="subunit">
    <text evidence="11">DNA polymerase III contains a core (composed of alpha, epsilon and theta chains) that associates with a tau subunit. This core dimerizes to form the POLIII' complex. PolIII' associates with the gamma complex (composed of gamma, delta, delta', psi and chi chains) and with the beta chain to form the complete DNA polymerase III complex.</text>
</comment>
<dbReference type="Gene3D" id="3.40.50.300">
    <property type="entry name" value="P-loop containing nucleotide triphosphate hydrolases"/>
    <property type="match status" value="1"/>
</dbReference>
<dbReference type="FunFam" id="1.10.8.60:FF:000013">
    <property type="entry name" value="DNA polymerase III subunit gamma/tau"/>
    <property type="match status" value="1"/>
</dbReference>
<evidence type="ECO:0000256" key="4">
    <source>
        <dbReference type="ARBA" id="ARBA00022705"/>
    </source>
</evidence>
<evidence type="ECO:0000313" key="14">
    <source>
        <dbReference type="Proteomes" id="UP000033661"/>
    </source>
</evidence>
<dbReference type="AlphaFoldDB" id="A0A0F3QE68"/>
<dbReference type="Pfam" id="PF12169">
    <property type="entry name" value="DNA_pol3_gamma3"/>
    <property type="match status" value="1"/>
</dbReference>
<evidence type="ECO:0000259" key="12">
    <source>
        <dbReference type="SMART" id="SM00382"/>
    </source>
</evidence>
<evidence type="ECO:0000313" key="13">
    <source>
        <dbReference type="EMBL" id="KJV90461.1"/>
    </source>
</evidence>
<name>A0A0F3QE68_RICBE</name>
<dbReference type="EMBL" id="LAOI01000001">
    <property type="protein sequence ID" value="KJV90461.1"/>
    <property type="molecule type" value="Genomic_DNA"/>
</dbReference>
<dbReference type="InterPro" id="IPR003593">
    <property type="entry name" value="AAA+_ATPase"/>
</dbReference>
<dbReference type="InterPro" id="IPR027417">
    <property type="entry name" value="P-loop_NTPase"/>
</dbReference>
<dbReference type="Gene3D" id="1.10.8.60">
    <property type="match status" value="1"/>
</dbReference>
<keyword evidence="6 11" id="KW-0547">Nucleotide-binding</keyword>
<sequence length="508" mass="57959">MTDINSNNQYIPFARKYRPSSFAELHGQEVLVKVLSYTILNNRLAGGYLLTGIRGVGKTTSARIIAKAVNCSALITEDNNIKTCEQCVNCVSFNNHNHSDIIEIDAASKTSVDDIRRIIESAEYKPLQGKYKIFIIDEVHMLSKGAFNALLKTLEEPPPHVIFIFATTEVQKIPATIISRCQRYDLKRLSFEEIFKLLEYIVKEENLKTDIEALRVIAYKSDGSARDAVSILDQAASLSAKSDSMITRQAINQMLGLVDNNVILEFSEYIVNRDIANSISLINKLYSSSVNLEIFIESVSEFIAYLNKVKMLPSYSMPLYESFNDRIKNILSKISFPHLSILWQIYSKGVAEIKISYNQLIETEMLIIKSIYSASLPLDDSPSDNRDLKQPSTEEIKKKFEIVDFLKYLYENNEIEIYYFLLNSIELKNFYDNKLEIVSSEITSKIKKQIENLLFAFSNEKIEIIISKEQQQTTLKSQLTDKIESGDGFSLIKKHFPDAKIMDILLKN</sequence>
<dbReference type="GO" id="GO:0003887">
    <property type="term" value="F:DNA-directed DNA polymerase activity"/>
    <property type="evidence" value="ECO:0007669"/>
    <property type="project" value="UniProtKB-KW"/>
</dbReference>
<dbReference type="EC" id="2.7.7.7" evidence="11"/>
<evidence type="ECO:0000256" key="2">
    <source>
        <dbReference type="ARBA" id="ARBA00022679"/>
    </source>
</evidence>